<dbReference type="Proteomes" id="UP000245207">
    <property type="component" value="Unassembled WGS sequence"/>
</dbReference>
<evidence type="ECO:0000313" key="2">
    <source>
        <dbReference type="EMBL" id="PWA33957.1"/>
    </source>
</evidence>
<dbReference type="Pfam" id="PF07734">
    <property type="entry name" value="FBA_1"/>
    <property type="match status" value="1"/>
</dbReference>
<dbReference type="AlphaFoldDB" id="A0A2U1KB27"/>
<dbReference type="OrthoDB" id="5314306at2759"/>
<comment type="caution">
    <text evidence="2">The sequence shown here is derived from an EMBL/GenBank/DDBJ whole genome shotgun (WGS) entry which is preliminary data.</text>
</comment>
<keyword evidence="3" id="KW-1185">Reference proteome</keyword>
<dbReference type="InterPro" id="IPR050796">
    <property type="entry name" value="SCF_F-box_component"/>
</dbReference>
<dbReference type="InterPro" id="IPR001810">
    <property type="entry name" value="F-box_dom"/>
</dbReference>
<dbReference type="InterPro" id="IPR036047">
    <property type="entry name" value="F-box-like_dom_sf"/>
</dbReference>
<dbReference type="PANTHER" id="PTHR31672">
    <property type="entry name" value="BNACNNG10540D PROTEIN"/>
    <property type="match status" value="1"/>
</dbReference>
<evidence type="ECO:0000259" key="1">
    <source>
        <dbReference type="PROSITE" id="PS50181"/>
    </source>
</evidence>
<dbReference type="PROSITE" id="PS50181">
    <property type="entry name" value="FBOX"/>
    <property type="match status" value="1"/>
</dbReference>
<protein>
    <submittedName>
        <fullName evidence="2">F-box domain-containing protein</fullName>
    </submittedName>
</protein>
<accession>A0A2U1KB27</accession>
<feature type="domain" description="F-box" evidence="1">
    <location>
        <begin position="9"/>
        <end position="54"/>
    </location>
</feature>
<dbReference type="STRING" id="35608.A0A2U1KB27"/>
<evidence type="ECO:0000313" key="3">
    <source>
        <dbReference type="Proteomes" id="UP000245207"/>
    </source>
</evidence>
<gene>
    <name evidence="2" type="ORF">CTI12_AA623690</name>
</gene>
<dbReference type="Pfam" id="PF00646">
    <property type="entry name" value="F-box"/>
    <property type="match status" value="1"/>
</dbReference>
<sequence>MTKTEQQRNQSIFNLPQDIIFDILSRLPTRSLIQFRCVNSSSPPLISHPSFTKLHFTATLKKPDKNHLLIYYETLDYINHIYSLRSPTNTFQETLKLAPPYKPLHGYLRIVGSHKGLLCFFDTNFYSNVGHVLLWNPSISRFKKVGHDPCHDLDKVSHFVVGFGFVLRNLEFKVVKIVYGLDKVVNVNHVLVYELSSDSWRKIDGVVAPCGMVKGWSSNVVVNGFVNWLGFKEVVRDASLVPNVIMGFDLDNECFCVVELPKDIVHSYDQVCLVSYGDESLLLALGAHYVELNGEKWDMWVMGEYGVVDTWKKVCVVAHPVLSIPPLLMRNDHEVLMVMSDGRLVLFDAIKNEMLDLETHGLPLAFDAIGYTASLALLQG</sequence>
<dbReference type="SUPFAM" id="SSF81383">
    <property type="entry name" value="F-box domain"/>
    <property type="match status" value="1"/>
</dbReference>
<dbReference type="EMBL" id="PKPP01024505">
    <property type="protein sequence ID" value="PWA33957.1"/>
    <property type="molecule type" value="Genomic_DNA"/>
</dbReference>
<organism evidence="2 3">
    <name type="scientific">Artemisia annua</name>
    <name type="common">Sweet wormwood</name>
    <dbReference type="NCBI Taxonomy" id="35608"/>
    <lineage>
        <taxon>Eukaryota</taxon>
        <taxon>Viridiplantae</taxon>
        <taxon>Streptophyta</taxon>
        <taxon>Embryophyta</taxon>
        <taxon>Tracheophyta</taxon>
        <taxon>Spermatophyta</taxon>
        <taxon>Magnoliopsida</taxon>
        <taxon>eudicotyledons</taxon>
        <taxon>Gunneridae</taxon>
        <taxon>Pentapetalae</taxon>
        <taxon>asterids</taxon>
        <taxon>campanulids</taxon>
        <taxon>Asterales</taxon>
        <taxon>Asteraceae</taxon>
        <taxon>Asteroideae</taxon>
        <taxon>Anthemideae</taxon>
        <taxon>Artemisiinae</taxon>
        <taxon>Artemisia</taxon>
    </lineage>
</organism>
<dbReference type="PANTHER" id="PTHR31672:SF13">
    <property type="entry name" value="F-BOX PROTEIN CPR30-LIKE"/>
    <property type="match status" value="1"/>
</dbReference>
<reference evidence="2 3" key="1">
    <citation type="journal article" date="2018" name="Mol. Plant">
        <title>The genome of Artemisia annua provides insight into the evolution of Asteraceae family and artemisinin biosynthesis.</title>
        <authorList>
            <person name="Shen Q."/>
            <person name="Zhang L."/>
            <person name="Liao Z."/>
            <person name="Wang S."/>
            <person name="Yan T."/>
            <person name="Shi P."/>
            <person name="Liu M."/>
            <person name="Fu X."/>
            <person name="Pan Q."/>
            <person name="Wang Y."/>
            <person name="Lv Z."/>
            <person name="Lu X."/>
            <person name="Zhang F."/>
            <person name="Jiang W."/>
            <person name="Ma Y."/>
            <person name="Chen M."/>
            <person name="Hao X."/>
            <person name="Li L."/>
            <person name="Tang Y."/>
            <person name="Lv G."/>
            <person name="Zhou Y."/>
            <person name="Sun X."/>
            <person name="Brodelius P.E."/>
            <person name="Rose J.K.C."/>
            <person name="Tang K."/>
        </authorList>
    </citation>
    <scope>NUCLEOTIDE SEQUENCE [LARGE SCALE GENOMIC DNA]</scope>
    <source>
        <strain evidence="3">cv. Huhao1</strain>
        <tissue evidence="2">Leaf</tissue>
    </source>
</reference>
<proteinExistence type="predicted"/>
<dbReference type="InterPro" id="IPR006527">
    <property type="entry name" value="F-box-assoc_dom_typ1"/>
</dbReference>
<name>A0A2U1KB27_ARTAN</name>